<dbReference type="InterPro" id="IPR017970">
    <property type="entry name" value="Homeobox_CS"/>
</dbReference>
<dbReference type="CDD" id="cd00086">
    <property type="entry name" value="homeodomain"/>
    <property type="match status" value="1"/>
</dbReference>
<evidence type="ECO:0000256" key="3">
    <source>
        <dbReference type="ARBA" id="ARBA00023015"/>
    </source>
</evidence>
<dbReference type="PANTHER" id="PTHR24331:SF4">
    <property type="entry name" value="HOMEOBOX PROTEIN DBX2"/>
    <property type="match status" value="1"/>
</dbReference>
<reference evidence="11" key="2">
    <citation type="submission" date="2025-09" db="UniProtKB">
        <authorList>
            <consortium name="Ensembl"/>
        </authorList>
    </citation>
    <scope>IDENTIFICATION</scope>
</reference>
<keyword evidence="7 8" id="KW-0539">Nucleus</keyword>
<dbReference type="Ensembl" id="ENSMMOT00000000712.1">
    <property type="protein sequence ID" value="ENSMMOP00000000700.1"/>
    <property type="gene ID" value="ENSMMOG00000000601.1"/>
</dbReference>
<dbReference type="GO" id="GO:0003677">
    <property type="term" value="F:DNA binding"/>
    <property type="evidence" value="ECO:0007669"/>
    <property type="project" value="UniProtKB-UniRule"/>
</dbReference>
<evidence type="ECO:0000256" key="6">
    <source>
        <dbReference type="ARBA" id="ARBA00023163"/>
    </source>
</evidence>
<dbReference type="GO" id="GO:0000981">
    <property type="term" value="F:DNA-binding transcription factor activity, RNA polymerase II-specific"/>
    <property type="evidence" value="ECO:0007669"/>
    <property type="project" value="InterPro"/>
</dbReference>
<dbReference type="PRINTS" id="PR00024">
    <property type="entry name" value="HOMEOBOX"/>
</dbReference>
<evidence type="ECO:0000259" key="10">
    <source>
        <dbReference type="PROSITE" id="PS50071"/>
    </source>
</evidence>
<dbReference type="PROSITE" id="PS00027">
    <property type="entry name" value="HOMEOBOX_1"/>
    <property type="match status" value="1"/>
</dbReference>
<comment type="function">
    <text evidence="1">Sequence-specific transcription factor which is part of a developmental regulatory system that provides cells with specific positional identities on the anterior-posterior axis.</text>
</comment>
<dbReference type="InterPro" id="IPR051662">
    <property type="entry name" value="H2.0_Homeobox_NeuralPatt"/>
</dbReference>
<dbReference type="PROSITE" id="PS50071">
    <property type="entry name" value="HOMEOBOX_2"/>
    <property type="match status" value="1"/>
</dbReference>
<dbReference type="SMART" id="SM00389">
    <property type="entry name" value="HOX"/>
    <property type="match status" value="1"/>
</dbReference>
<keyword evidence="4 8" id="KW-0238">DNA-binding</keyword>
<dbReference type="SUPFAM" id="SSF46689">
    <property type="entry name" value="Homeodomain-like"/>
    <property type="match status" value="1"/>
</dbReference>
<evidence type="ECO:0000313" key="11">
    <source>
        <dbReference type="Ensembl" id="ENSMMOP00000000700.1"/>
    </source>
</evidence>
<keyword evidence="5 8" id="KW-0371">Homeobox</keyword>
<sequence>PPPGEPYWDLNMAGSPPAFPGFGNSGKSFLIDNLLQSQTPSAHPEGTAGGHLRLQTGERPRSIWGSELGAYQCQAHSPQQVTDLGGPLLPHSGGILSSVFLRSPQYLLACCGGSSPPPAFSSECFMPHQMWSADITPKSRRGILRRAVFSEEQRKELERTFRRQKYISKTDRNKLAADLSLKESQVKIWFQNRRMKWRNCKEKEVHNTRSPMDELMAQDCLAINVNSPVQGGWCISGYGDSFLLCWSLCGSSRVDHDGPENLVLFVCRRERQKWGPNSQGRRNSPCYQALQIVSSGVDRKNVGDT</sequence>
<dbReference type="InterPro" id="IPR020479">
    <property type="entry name" value="HD_metazoa"/>
</dbReference>
<comment type="subcellular location">
    <subcellularLocation>
        <location evidence="8 9">Nucleus</location>
    </subcellularLocation>
</comment>
<proteinExistence type="predicted"/>
<dbReference type="Pfam" id="PF00046">
    <property type="entry name" value="Homeodomain"/>
    <property type="match status" value="1"/>
</dbReference>
<accession>A0A3Q4A9Z1</accession>
<evidence type="ECO:0000256" key="5">
    <source>
        <dbReference type="ARBA" id="ARBA00023155"/>
    </source>
</evidence>
<name>A0A3Q4A9Z1_MOLML</name>
<dbReference type="PANTHER" id="PTHR24331">
    <property type="entry name" value="DBX"/>
    <property type="match status" value="1"/>
</dbReference>
<reference evidence="11" key="1">
    <citation type="submission" date="2025-08" db="UniProtKB">
        <authorList>
            <consortium name="Ensembl"/>
        </authorList>
    </citation>
    <scope>IDENTIFICATION</scope>
</reference>
<dbReference type="GO" id="GO:0005634">
    <property type="term" value="C:nucleus"/>
    <property type="evidence" value="ECO:0007669"/>
    <property type="project" value="UniProtKB-SubCell"/>
</dbReference>
<dbReference type="AlphaFoldDB" id="A0A3Q4A9Z1"/>
<dbReference type="InterPro" id="IPR001356">
    <property type="entry name" value="HD"/>
</dbReference>
<evidence type="ECO:0000256" key="9">
    <source>
        <dbReference type="RuleBase" id="RU000682"/>
    </source>
</evidence>
<keyword evidence="3" id="KW-0805">Transcription regulation</keyword>
<evidence type="ECO:0000256" key="1">
    <source>
        <dbReference type="ARBA" id="ARBA00003263"/>
    </source>
</evidence>
<keyword evidence="2" id="KW-0217">Developmental protein</keyword>
<keyword evidence="6" id="KW-0804">Transcription</keyword>
<dbReference type="Gene3D" id="1.10.10.60">
    <property type="entry name" value="Homeodomain-like"/>
    <property type="match status" value="1"/>
</dbReference>
<evidence type="ECO:0000256" key="7">
    <source>
        <dbReference type="ARBA" id="ARBA00023242"/>
    </source>
</evidence>
<evidence type="ECO:0000256" key="2">
    <source>
        <dbReference type="ARBA" id="ARBA00022473"/>
    </source>
</evidence>
<evidence type="ECO:0000256" key="4">
    <source>
        <dbReference type="ARBA" id="ARBA00023125"/>
    </source>
</evidence>
<evidence type="ECO:0000256" key="8">
    <source>
        <dbReference type="PROSITE-ProRule" id="PRU00108"/>
    </source>
</evidence>
<evidence type="ECO:0000313" key="12">
    <source>
        <dbReference type="Proteomes" id="UP000261620"/>
    </source>
</evidence>
<dbReference type="InterPro" id="IPR009057">
    <property type="entry name" value="Homeodomain-like_sf"/>
</dbReference>
<organism evidence="11 12">
    <name type="scientific">Mola mola</name>
    <name type="common">Ocean sunfish</name>
    <name type="synonym">Tetraodon mola</name>
    <dbReference type="NCBI Taxonomy" id="94237"/>
    <lineage>
        <taxon>Eukaryota</taxon>
        <taxon>Metazoa</taxon>
        <taxon>Chordata</taxon>
        <taxon>Craniata</taxon>
        <taxon>Vertebrata</taxon>
        <taxon>Euteleostomi</taxon>
        <taxon>Actinopterygii</taxon>
        <taxon>Neopterygii</taxon>
        <taxon>Teleostei</taxon>
        <taxon>Neoteleostei</taxon>
        <taxon>Acanthomorphata</taxon>
        <taxon>Eupercaria</taxon>
        <taxon>Tetraodontiformes</taxon>
        <taxon>Molidae</taxon>
        <taxon>Mola</taxon>
    </lineage>
</organism>
<dbReference type="Proteomes" id="UP000261620">
    <property type="component" value="Unplaced"/>
</dbReference>
<keyword evidence="12" id="KW-1185">Reference proteome</keyword>
<feature type="DNA-binding region" description="Homeobox" evidence="8">
    <location>
        <begin position="142"/>
        <end position="201"/>
    </location>
</feature>
<protein>
    <recommendedName>
        <fullName evidence="10">Homeobox domain-containing protein</fullName>
    </recommendedName>
</protein>
<dbReference type="OMA" id="SCTRRNM"/>
<feature type="domain" description="Homeobox" evidence="10">
    <location>
        <begin position="140"/>
        <end position="200"/>
    </location>
</feature>